<dbReference type="EMBL" id="LO017727">
    <property type="protein sequence ID" value="CRH05985.1"/>
    <property type="molecule type" value="Genomic_DNA"/>
</dbReference>
<organism evidence="2">
    <name type="scientific">Magnetococcus massalia (strain MO-1)</name>
    <dbReference type="NCBI Taxonomy" id="451514"/>
    <lineage>
        <taxon>Bacteria</taxon>
        <taxon>Pseudomonadati</taxon>
        <taxon>Pseudomonadota</taxon>
        <taxon>Magnetococcia</taxon>
        <taxon>Magnetococcales</taxon>
        <taxon>Magnetococcaceae</taxon>
        <taxon>Magnetococcus</taxon>
    </lineage>
</organism>
<dbReference type="Pfam" id="PF13689">
    <property type="entry name" value="DUF4154"/>
    <property type="match status" value="1"/>
</dbReference>
<feature type="chain" id="PRO_5012322946" description="Transmembrane protein" evidence="1">
    <location>
        <begin position="36"/>
        <end position="192"/>
    </location>
</feature>
<feature type="signal peptide" evidence="1">
    <location>
        <begin position="1"/>
        <end position="35"/>
    </location>
</feature>
<reference evidence="2" key="1">
    <citation type="submission" date="2015-04" db="EMBL/GenBank/DDBJ databases">
        <authorList>
            <person name="Syromyatnikov M.Y."/>
            <person name="Popov V.N."/>
        </authorList>
    </citation>
    <scope>NUCLEOTIDE SEQUENCE</scope>
    <source>
        <strain evidence="2">MO-1</strain>
    </source>
</reference>
<dbReference type="AlphaFoldDB" id="A0A1S7LGB9"/>
<proteinExistence type="predicted"/>
<keyword evidence="1" id="KW-0732">Signal</keyword>
<sequence>MKWCVSTFTAKQMSIRWMLLILLLCPWPPSSSAYADSQARLAYAIKGALLTKIPKFVKWPTEVMDNDQLTICTVGENPFKPSLKLLLKKKAFGKPIRFQSVNAEKLEQCQLLFFSRHGLEKHPSILQNSQRKAILTVSDHDGFLEMGGILHMALESKKIKLTINRSAVERSGLKLRAQLYQLARVVTDSLGE</sequence>
<protein>
    <recommendedName>
        <fullName evidence="3">Transmembrane protein</fullName>
    </recommendedName>
</protein>
<gene>
    <name evidence="2" type="ORF">MAGMO_1808</name>
</gene>
<evidence type="ECO:0008006" key="3">
    <source>
        <dbReference type="Google" id="ProtNLM"/>
    </source>
</evidence>
<dbReference type="InterPro" id="IPR025293">
    <property type="entry name" value="YfiR/HmsC-like"/>
</dbReference>
<evidence type="ECO:0000256" key="1">
    <source>
        <dbReference type="SAM" id="SignalP"/>
    </source>
</evidence>
<name>A0A1S7LGB9_MAGMO</name>
<accession>A0A1S7LGB9</accession>
<evidence type="ECO:0000313" key="2">
    <source>
        <dbReference type="EMBL" id="CRH05985.1"/>
    </source>
</evidence>